<dbReference type="PATRIC" id="fig|52.7.peg.5021"/>
<dbReference type="InterPro" id="IPR043130">
    <property type="entry name" value="CDP-OH_PTrfase_TM_dom"/>
</dbReference>
<evidence type="ECO:0000313" key="6">
    <source>
        <dbReference type="Proteomes" id="UP000067626"/>
    </source>
</evidence>
<gene>
    <name evidence="5" type="ORF">CMC5_045480</name>
</gene>
<organism evidence="5 6">
    <name type="scientific">Chondromyces crocatus</name>
    <dbReference type="NCBI Taxonomy" id="52"/>
    <lineage>
        <taxon>Bacteria</taxon>
        <taxon>Pseudomonadati</taxon>
        <taxon>Myxococcota</taxon>
        <taxon>Polyangia</taxon>
        <taxon>Polyangiales</taxon>
        <taxon>Polyangiaceae</taxon>
        <taxon>Chondromyces</taxon>
    </lineage>
</organism>
<keyword evidence="4" id="KW-0472">Membrane</keyword>
<proteinExistence type="inferred from homology"/>
<accession>A0A0K1EHR1</accession>
<evidence type="ECO:0000256" key="4">
    <source>
        <dbReference type="SAM" id="Phobius"/>
    </source>
</evidence>
<dbReference type="AlphaFoldDB" id="A0A0K1EHR1"/>
<evidence type="ECO:0008006" key="7">
    <source>
        <dbReference type="Google" id="ProtNLM"/>
    </source>
</evidence>
<feature type="transmembrane region" description="Helical" evidence="4">
    <location>
        <begin position="216"/>
        <end position="238"/>
    </location>
</feature>
<feature type="transmembrane region" description="Helical" evidence="4">
    <location>
        <begin position="76"/>
        <end position="106"/>
    </location>
</feature>
<comment type="similarity">
    <text evidence="2">Belongs to the CDP-alcohol phosphatidyltransferase class-I family.</text>
</comment>
<dbReference type="STRING" id="52.CMC5_045480"/>
<keyword evidence="6" id="KW-1185">Reference proteome</keyword>
<dbReference type="GO" id="GO:0016780">
    <property type="term" value="F:phosphotransferase activity, for other substituted phosphate groups"/>
    <property type="evidence" value="ECO:0007669"/>
    <property type="project" value="InterPro"/>
</dbReference>
<dbReference type="Proteomes" id="UP000067626">
    <property type="component" value="Chromosome"/>
</dbReference>
<feature type="transmembrane region" description="Helical" evidence="4">
    <location>
        <begin position="151"/>
        <end position="172"/>
    </location>
</feature>
<evidence type="ECO:0000256" key="3">
    <source>
        <dbReference type="SAM" id="MobiDB-lite"/>
    </source>
</evidence>
<sequence>MVLFSCALAFLFCTAILCSYRIRLALAGRPDMPRLGASPGSALLPGWIVEAFYWSFHAPARALVRLRVDPDALTYLSLVFSIASAPLLALGHFELAAAILIAGAVLDALDGMVARARACASPAGAVLDSCVDRVSDAAPLAGLALYYRETLPALTITLIAIVASSLVSYARAKADIYRLTLPNGLMRRHERLVYLIAALIVGPLWPTLAITGPLPYPVILGVVALIGGVSLIAGSTLVHRTRVALAPLARGAAVTPGIPGPSPDPQPLPGPDPVPVPDPSPIPNPAPEPDPAPIPSSIPTHTATLLPSPPVPGLPSLSARLPNALRLDVAPPSSKTAPRLVPPPSSRSARATRLATRRLPLSPQPCATTTHLNANRVRGRIQTTT</sequence>
<keyword evidence="4" id="KW-0812">Transmembrane</keyword>
<keyword evidence="1 2" id="KW-0808">Transferase</keyword>
<dbReference type="PROSITE" id="PS00379">
    <property type="entry name" value="CDP_ALCOHOL_P_TRANSF"/>
    <property type="match status" value="1"/>
</dbReference>
<dbReference type="GO" id="GO:0008654">
    <property type="term" value="P:phospholipid biosynthetic process"/>
    <property type="evidence" value="ECO:0007669"/>
    <property type="project" value="InterPro"/>
</dbReference>
<dbReference type="InterPro" id="IPR000462">
    <property type="entry name" value="CDP-OH_P_trans"/>
</dbReference>
<dbReference type="InterPro" id="IPR048254">
    <property type="entry name" value="CDP_ALCOHOL_P_TRANSF_CS"/>
</dbReference>
<keyword evidence="4" id="KW-1133">Transmembrane helix</keyword>
<evidence type="ECO:0000256" key="1">
    <source>
        <dbReference type="ARBA" id="ARBA00022679"/>
    </source>
</evidence>
<evidence type="ECO:0000256" key="2">
    <source>
        <dbReference type="RuleBase" id="RU003750"/>
    </source>
</evidence>
<dbReference type="Pfam" id="PF01066">
    <property type="entry name" value="CDP-OH_P_transf"/>
    <property type="match status" value="1"/>
</dbReference>
<feature type="region of interest" description="Disordered" evidence="3">
    <location>
        <begin position="329"/>
        <end position="369"/>
    </location>
</feature>
<feature type="compositionally biased region" description="Pro residues" evidence="3">
    <location>
        <begin position="258"/>
        <end position="296"/>
    </location>
</feature>
<reference evidence="5 6" key="1">
    <citation type="submission" date="2015-07" db="EMBL/GenBank/DDBJ databases">
        <title>Genome analysis of myxobacterium Chondromyces crocatus Cm c5 reveals a high potential for natural compound synthesis and the genetic basis for the loss of fruiting body formation.</title>
        <authorList>
            <person name="Zaburannyi N."/>
            <person name="Bunk B."/>
            <person name="Maier J."/>
            <person name="Overmann J."/>
            <person name="Mueller R."/>
        </authorList>
    </citation>
    <scope>NUCLEOTIDE SEQUENCE [LARGE SCALE GENOMIC DNA]</scope>
    <source>
        <strain evidence="5 6">Cm c5</strain>
    </source>
</reference>
<feature type="region of interest" description="Disordered" evidence="3">
    <location>
        <begin position="255"/>
        <end position="311"/>
    </location>
</feature>
<feature type="transmembrane region" description="Helical" evidence="4">
    <location>
        <begin position="192"/>
        <end position="210"/>
    </location>
</feature>
<name>A0A0K1EHR1_CHOCO</name>
<protein>
    <recommendedName>
        <fullName evidence="7">CDP-alcohol phosphatidyltransferase</fullName>
    </recommendedName>
</protein>
<dbReference type="RefSeq" id="WP_050432337.1">
    <property type="nucleotide sequence ID" value="NZ_CP012159.1"/>
</dbReference>
<evidence type="ECO:0000313" key="5">
    <source>
        <dbReference type="EMBL" id="AKT40395.1"/>
    </source>
</evidence>
<feature type="compositionally biased region" description="Low complexity" evidence="3">
    <location>
        <begin position="346"/>
        <end position="361"/>
    </location>
</feature>
<dbReference type="GO" id="GO:0016020">
    <property type="term" value="C:membrane"/>
    <property type="evidence" value="ECO:0007669"/>
    <property type="project" value="InterPro"/>
</dbReference>
<feature type="transmembrane region" description="Helical" evidence="4">
    <location>
        <begin position="43"/>
        <end position="64"/>
    </location>
</feature>
<dbReference type="Gene3D" id="1.20.120.1760">
    <property type="match status" value="1"/>
</dbReference>
<dbReference type="EMBL" id="CP012159">
    <property type="protein sequence ID" value="AKT40395.1"/>
    <property type="molecule type" value="Genomic_DNA"/>
</dbReference>
<dbReference type="KEGG" id="ccro:CMC5_045480"/>